<dbReference type="EMBL" id="CAJPDS010000002">
    <property type="protein sequence ID" value="CAF9904160.1"/>
    <property type="molecule type" value="Genomic_DNA"/>
</dbReference>
<comment type="function">
    <text evidence="3">Plays a central role in 2-thiolation of mcm(5)S(2)U at tRNA wobble positions of tRNA(Lys), tRNA(Glu) and tRNA(Gln). May act by forming a heterodimer with NCS6 that ligates sulfur from thiocarboxylated URM1 onto the uridine of tRNAs at wobble position. Prior mcm(5) tRNA modification by the elongator complex is required for 2-thiolation. May also be involved in protein urmylation.</text>
</comment>
<keyword evidence="2 3" id="KW-0819">tRNA processing</keyword>
<dbReference type="UniPathway" id="UPA00988"/>
<gene>
    <name evidence="3 4" type="primary">NCS2</name>
    <name evidence="3" type="synonym">CTU2</name>
    <name evidence="4" type="ORF">HETSPECPRED_003389</name>
</gene>
<dbReference type="OrthoDB" id="25129at2759"/>
<sequence length="382" mass="41657">MPGTILSEPGVGTVCARCSSADADLDVRTERLCRVCFIKYVSTKILKRLEAKGVRGAYDDASKKLLLPLSLGVSSLALLHVLDRHLQVQRQKSGRVSYSIHVLFIDQSAFSFQRESESALERVRLRFPMHSFSVVTLDEVLDYESPPLEGILMANQALDKNCTLSRPDKLKALLSALPSPTSRLDIVNILRGRLIAVFAEIHGCSFIAFGDSTTRLAERTLAETAKGRGGSLPWLTSDSMTSEGLKINYPMRDLLKRELILYVTITEPSLEPLLVDDDVLDNVPVSSKDTTIDGLMSQYFASVEQNYPSIVANVVRTSGKLVAPTLRSDSIPCGMCRLPVELASKAWAGDQGSLPTSSLEQSKEASGNGPLCYGCTRSVDTA</sequence>
<proteinExistence type="inferred from homology"/>
<dbReference type="SUPFAM" id="SSF52402">
    <property type="entry name" value="Adenine nucleotide alpha hydrolases-like"/>
    <property type="match status" value="1"/>
</dbReference>
<dbReference type="Proteomes" id="UP000664521">
    <property type="component" value="Unassembled WGS sequence"/>
</dbReference>
<dbReference type="GO" id="GO:0002143">
    <property type="term" value="P:tRNA wobble position uridine thiolation"/>
    <property type="evidence" value="ECO:0007669"/>
    <property type="project" value="TreeGrafter"/>
</dbReference>
<keyword evidence="1 3" id="KW-0963">Cytoplasm</keyword>
<comment type="subcellular location">
    <subcellularLocation>
        <location evidence="3">Cytoplasm</location>
    </subcellularLocation>
</comment>
<dbReference type="GO" id="GO:0016779">
    <property type="term" value="F:nucleotidyltransferase activity"/>
    <property type="evidence" value="ECO:0007669"/>
    <property type="project" value="UniProtKB-UniRule"/>
</dbReference>
<keyword evidence="5" id="KW-1185">Reference proteome</keyword>
<dbReference type="InterPro" id="IPR014729">
    <property type="entry name" value="Rossmann-like_a/b/a_fold"/>
</dbReference>
<evidence type="ECO:0000313" key="4">
    <source>
        <dbReference type="EMBL" id="CAF9904160.1"/>
    </source>
</evidence>
<comment type="pathway">
    <text evidence="3">tRNA modification; 5-methoxycarbonylmethyl-2-thiouridine-tRNA biosynthesis.</text>
</comment>
<organism evidence="4 5">
    <name type="scientific">Heterodermia speciosa</name>
    <dbReference type="NCBI Taxonomy" id="116794"/>
    <lineage>
        <taxon>Eukaryota</taxon>
        <taxon>Fungi</taxon>
        <taxon>Dikarya</taxon>
        <taxon>Ascomycota</taxon>
        <taxon>Pezizomycotina</taxon>
        <taxon>Lecanoromycetes</taxon>
        <taxon>OSLEUM clade</taxon>
        <taxon>Lecanoromycetidae</taxon>
        <taxon>Caliciales</taxon>
        <taxon>Physciaceae</taxon>
        <taxon>Heterodermia</taxon>
    </lineage>
</organism>
<comment type="caution">
    <text evidence="4">The sequence shown here is derived from an EMBL/GenBank/DDBJ whole genome shotgun (WGS) entry which is preliminary data.</text>
</comment>
<dbReference type="InterPro" id="IPR019407">
    <property type="entry name" value="CTU2"/>
</dbReference>
<evidence type="ECO:0000256" key="3">
    <source>
        <dbReference type="HAMAP-Rule" id="MF_03054"/>
    </source>
</evidence>
<dbReference type="PANTHER" id="PTHR20882:SF14">
    <property type="entry name" value="CYTOPLASMIC TRNA 2-THIOLATION PROTEIN 2"/>
    <property type="match status" value="1"/>
</dbReference>
<reference evidence="4" key="1">
    <citation type="submission" date="2021-03" db="EMBL/GenBank/DDBJ databases">
        <authorList>
            <person name="Tagirdzhanova G."/>
        </authorList>
    </citation>
    <scope>NUCLEOTIDE SEQUENCE</scope>
</reference>
<dbReference type="GO" id="GO:0016783">
    <property type="term" value="F:sulfurtransferase activity"/>
    <property type="evidence" value="ECO:0007669"/>
    <property type="project" value="TreeGrafter"/>
</dbReference>
<dbReference type="GO" id="GO:0032447">
    <property type="term" value="P:protein urmylation"/>
    <property type="evidence" value="ECO:0007669"/>
    <property type="project" value="UniProtKB-UniRule"/>
</dbReference>
<name>A0A8H3I5K3_9LECA</name>
<dbReference type="GO" id="GO:0005829">
    <property type="term" value="C:cytosol"/>
    <property type="evidence" value="ECO:0007669"/>
    <property type="project" value="TreeGrafter"/>
</dbReference>
<dbReference type="AlphaFoldDB" id="A0A8H3I5K3"/>
<dbReference type="HAMAP" id="MF_03054">
    <property type="entry name" value="CTU2"/>
    <property type="match status" value="1"/>
</dbReference>
<evidence type="ECO:0000256" key="1">
    <source>
        <dbReference type="ARBA" id="ARBA00022490"/>
    </source>
</evidence>
<dbReference type="Gene3D" id="3.40.50.620">
    <property type="entry name" value="HUPs"/>
    <property type="match status" value="1"/>
</dbReference>
<accession>A0A8H3I5K3</accession>
<protein>
    <recommendedName>
        <fullName evidence="3">Cytoplasmic tRNA 2-thiolation protein 2</fullName>
    </recommendedName>
</protein>
<comment type="similarity">
    <text evidence="3">Belongs to the CTU2/NCS2 family.</text>
</comment>
<dbReference type="Pfam" id="PF10288">
    <property type="entry name" value="CTU2"/>
    <property type="match status" value="1"/>
</dbReference>
<dbReference type="GO" id="GO:0000049">
    <property type="term" value="F:tRNA binding"/>
    <property type="evidence" value="ECO:0007669"/>
    <property type="project" value="InterPro"/>
</dbReference>
<evidence type="ECO:0000313" key="5">
    <source>
        <dbReference type="Proteomes" id="UP000664521"/>
    </source>
</evidence>
<dbReference type="PANTHER" id="PTHR20882">
    <property type="entry name" value="CYTOPLASMIC TRNA 2-THIOLATION PROTEIN 2"/>
    <property type="match status" value="1"/>
</dbReference>
<evidence type="ECO:0000256" key="2">
    <source>
        <dbReference type="ARBA" id="ARBA00022694"/>
    </source>
</evidence>